<reference evidence="3" key="3">
    <citation type="submission" date="2015-04" db="UniProtKB">
        <authorList>
            <consortium name="EnsemblPlants"/>
        </authorList>
    </citation>
    <scope>IDENTIFICATION</scope>
    <source>
        <strain evidence="3">cv. Jemalong A17</strain>
    </source>
</reference>
<keyword evidence="1" id="KW-0472">Membrane</keyword>
<gene>
    <name evidence="2" type="ordered locus">MTR_4g074660</name>
</gene>
<dbReference type="EnsemblPlants" id="AES89416">
    <property type="protein sequence ID" value="AES89416"/>
    <property type="gene ID" value="MTR_4g074660"/>
</dbReference>
<evidence type="ECO:0000256" key="1">
    <source>
        <dbReference type="SAM" id="Phobius"/>
    </source>
</evidence>
<reference evidence="2 4" key="2">
    <citation type="journal article" date="2014" name="BMC Genomics">
        <title>An improved genome release (version Mt4.0) for the model legume Medicago truncatula.</title>
        <authorList>
            <person name="Tang H."/>
            <person name="Krishnakumar V."/>
            <person name="Bidwell S."/>
            <person name="Rosen B."/>
            <person name="Chan A."/>
            <person name="Zhou S."/>
            <person name="Gentzbittel L."/>
            <person name="Childs K.L."/>
            <person name="Yandell M."/>
            <person name="Gundlach H."/>
            <person name="Mayer K.F."/>
            <person name="Schwartz D.C."/>
            <person name="Town C.D."/>
        </authorList>
    </citation>
    <scope>GENOME REANNOTATION</scope>
    <source>
        <strain evidence="3 4">cv. Jemalong A17</strain>
    </source>
</reference>
<dbReference type="AlphaFoldDB" id="G7JNH5"/>
<evidence type="ECO:0000313" key="2">
    <source>
        <dbReference type="EMBL" id="AES89416.1"/>
    </source>
</evidence>
<keyword evidence="1 2" id="KW-0812">Transmembrane</keyword>
<evidence type="ECO:0000313" key="4">
    <source>
        <dbReference type="Proteomes" id="UP000002051"/>
    </source>
</evidence>
<proteinExistence type="predicted"/>
<keyword evidence="1" id="KW-1133">Transmembrane helix</keyword>
<feature type="transmembrane region" description="Helical" evidence="1">
    <location>
        <begin position="50"/>
        <end position="73"/>
    </location>
</feature>
<protein>
    <submittedName>
        <fullName evidence="2">Transmembrane protein, putative</fullName>
    </submittedName>
</protein>
<dbReference type="HOGENOM" id="CLU_1941223_0_0_1"/>
<name>G7JNH5_MEDTR</name>
<dbReference type="EMBL" id="CM001220">
    <property type="protein sequence ID" value="AES89416.1"/>
    <property type="molecule type" value="Genomic_DNA"/>
</dbReference>
<sequence length="130" mass="14084">MPNVPALSKTLSLSACTGSTHALSARASHAPALANHNAPRGLTGIEFNMLICFITSFLHIIFLSFSTTSFQWFNILKVWALAGLGFGVPLSGVPILCVGSYGLQSFVGVVVYFYRHQTYRPPLYIDDDGC</sequence>
<keyword evidence="4" id="KW-1185">Reference proteome</keyword>
<dbReference type="Proteomes" id="UP000002051">
    <property type="component" value="Chromosome 4"/>
</dbReference>
<dbReference type="PaxDb" id="3880-AES89416"/>
<evidence type="ECO:0000313" key="3">
    <source>
        <dbReference type="EnsemblPlants" id="AES89416"/>
    </source>
</evidence>
<feature type="transmembrane region" description="Helical" evidence="1">
    <location>
        <begin position="93"/>
        <end position="114"/>
    </location>
</feature>
<organism evidence="2 4">
    <name type="scientific">Medicago truncatula</name>
    <name type="common">Barrel medic</name>
    <name type="synonym">Medicago tribuloides</name>
    <dbReference type="NCBI Taxonomy" id="3880"/>
    <lineage>
        <taxon>Eukaryota</taxon>
        <taxon>Viridiplantae</taxon>
        <taxon>Streptophyta</taxon>
        <taxon>Embryophyta</taxon>
        <taxon>Tracheophyta</taxon>
        <taxon>Spermatophyta</taxon>
        <taxon>Magnoliopsida</taxon>
        <taxon>eudicotyledons</taxon>
        <taxon>Gunneridae</taxon>
        <taxon>Pentapetalae</taxon>
        <taxon>rosids</taxon>
        <taxon>fabids</taxon>
        <taxon>Fabales</taxon>
        <taxon>Fabaceae</taxon>
        <taxon>Papilionoideae</taxon>
        <taxon>50 kb inversion clade</taxon>
        <taxon>NPAAA clade</taxon>
        <taxon>Hologalegina</taxon>
        <taxon>IRL clade</taxon>
        <taxon>Trifolieae</taxon>
        <taxon>Medicago</taxon>
    </lineage>
</organism>
<reference evidence="2 4" key="1">
    <citation type="journal article" date="2011" name="Nature">
        <title>The Medicago genome provides insight into the evolution of rhizobial symbioses.</title>
        <authorList>
            <person name="Young N.D."/>
            <person name="Debelle F."/>
            <person name="Oldroyd G.E."/>
            <person name="Geurts R."/>
            <person name="Cannon S.B."/>
            <person name="Udvardi M.K."/>
            <person name="Benedito V.A."/>
            <person name="Mayer K.F."/>
            <person name="Gouzy J."/>
            <person name="Schoof H."/>
            <person name="Van de Peer Y."/>
            <person name="Proost S."/>
            <person name="Cook D.R."/>
            <person name="Meyers B.C."/>
            <person name="Spannagl M."/>
            <person name="Cheung F."/>
            <person name="De Mita S."/>
            <person name="Krishnakumar V."/>
            <person name="Gundlach H."/>
            <person name="Zhou S."/>
            <person name="Mudge J."/>
            <person name="Bharti A.K."/>
            <person name="Murray J.D."/>
            <person name="Naoumkina M.A."/>
            <person name="Rosen B."/>
            <person name="Silverstein K.A."/>
            <person name="Tang H."/>
            <person name="Rombauts S."/>
            <person name="Zhao P.X."/>
            <person name="Zhou P."/>
            <person name="Barbe V."/>
            <person name="Bardou P."/>
            <person name="Bechner M."/>
            <person name="Bellec A."/>
            <person name="Berger A."/>
            <person name="Berges H."/>
            <person name="Bidwell S."/>
            <person name="Bisseling T."/>
            <person name="Choisne N."/>
            <person name="Couloux A."/>
            <person name="Denny R."/>
            <person name="Deshpande S."/>
            <person name="Dai X."/>
            <person name="Doyle J.J."/>
            <person name="Dudez A.M."/>
            <person name="Farmer A.D."/>
            <person name="Fouteau S."/>
            <person name="Franken C."/>
            <person name="Gibelin C."/>
            <person name="Gish J."/>
            <person name="Goldstein S."/>
            <person name="Gonzalez A.J."/>
            <person name="Green P.J."/>
            <person name="Hallab A."/>
            <person name="Hartog M."/>
            <person name="Hua A."/>
            <person name="Humphray S.J."/>
            <person name="Jeong D.H."/>
            <person name="Jing Y."/>
            <person name="Jocker A."/>
            <person name="Kenton S.M."/>
            <person name="Kim D.J."/>
            <person name="Klee K."/>
            <person name="Lai H."/>
            <person name="Lang C."/>
            <person name="Lin S."/>
            <person name="Macmil S.L."/>
            <person name="Magdelenat G."/>
            <person name="Matthews L."/>
            <person name="McCorrison J."/>
            <person name="Monaghan E.L."/>
            <person name="Mun J.H."/>
            <person name="Najar F.Z."/>
            <person name="Nicholson C."/>
            <person name="Noirot C."/>
            <person name="O'Bleness M."/>
            <person name="Paule C.R."/>
            <person name="Poulain J."/>
            <person name="Prion F."/>
            <person name="Qin B."/>
            <person name="Qu C."/>
            <person name="Retzel E.F."/>
            <person name="Riddle C."/>
            <person name="Sallet E."/>
            <person name="Samain S."/>
            <person name="Samson N."/>
            <person name="Sanders I."/>
            <person name="Saurat O."/>
            <person name="Scarpelli C."/>
            <person name="Schiex T."/>
            <person name="Segurens B."/>
            <person name="Severin A.J."/>
            <person name="Sherrier D.J."/>
            <person name="Shi R."/>
            <person name="Sims S."/>
            <person name="Singer S.R."/>
            <person name="Sinharoy S."/>
            <person name="Sterck L."/>
            <person name="Viollet A."/>
            <person name="Wang B.B."/>
            <person name="Wang K."/>
            <person name="Wang M."/>
            <person name="Wang X."/>
            <person name="Warfsmann J."/>
            <person name="Weissenbach J."/>
            <person name="White D.D."/>
            <person name="White J.D."/>
            <person name="Wiley G.B."/>
            <person name="Wincker P."/>
            <person name="Xing Y."/>
            <person name="Yang L."/>
            <person name="Yao Z."/>
            <person name="Ying F."/>
            <person name="Zhai J."/>
            <person name="Zhou L."/>
            <person name="Zuber A."/>
            <person name="Denarie J."/>
            <person name="Dixon R.A."/>
            <person name="May G.D."/>
            <person name="Schwartz D.C."/>
            <person name="Rogers J."/>
            <person name="Quetier F."/>
            <person name="Town C.D."/>
            <person name="Roe B.A."/>
        </authorList>
    </citation>
    <scope>NUCLEOTIDE SEQUENCE [LARGE SCALE GENOMIC DNA]</scope>
    <source>
        <strain evidence="2">A17</strain>
        <strain evidence="3 4">cv. Jemalong A17</strain>
    </source>
</reference>
<accession>G7JNH5</accession>